<gene>
    <name evidence="3" type="ORF">BKG82_08485</name>
</gene>
<feature type="transmembrane region" description="Helical" evidence="2">
    <location>
        <begin position="126"/>
        <end position="147"/>
    </location>
</feature>
<evidence type="ECO:0000313" key="3">
    <source>
        <dbReference type="EMBL" id="OHU57710.1"/>
    </source>
</evidence>
<dbReference type="AlphaFoldDB" id="A0A1S1LPK6"/>
<dbReference type="EMBL" id="MLIQ01000013">
    <property type="protein sequence ID" value="OHU57710.1"/>
    <property type="molecule type" value="Genomic_DNA"/>
</dbReference>
<accession>A0A1S1LPK6</accession>
<keyword evidence="2" id="KW-0472">Membrane</keyword>
<comment type="caution">
    <text evidence="3">The sequence shown here is derived from an EMBL/GenBank/DDBJ whole genome shotgun (WGS) entry which is preliminary data.</text>
</comment>
<feature type="transmembrane region" description="Helical" evidence="2">
    <location>
        <begin position="56"/>
        <end position="79"/>
    </location>
</feature>
<keyword evidence="2" id="KW-1133">Transmembrane helix</keyword>
<proteinExistence type="predicted"/>
<evidence type="ECO:0000256" key="2">
    <source>
        <dbReference type="SAM" id="Phobius"/>
    </source>
</evidence>
<name>A0A1S1LPK6_MYCCH</name>
<protein>
    <submittedName>
        <fullName evidence="3">Uncharacterized protein</fullName>
    </submittedName>
</protein>
<organism evidence="3 4">
    <name type="scientific">Mycobacteroides chelonae</name>
    <name type="common">Mycobacterium chelonae</name>
    <dbReference type="NCBI Taxonomy" id="1774"/>
    <lineage>
        <taxon>Bacteria</taxon>
        <taxon>Bacillati</taxon>
        <taxon>Actinomycetota</taxon>
        <taxon>Actinomycetes</taxon>
        <taxon>Mycobacteriales</taxon>
        <taxon>Mycobacteriaceae</taxon>
        <taxon>Mycobacteroides</taxon>
    </lineage>
</organism>
<reference evidence="3 4" key="1">
    <citation type="submission" date="2016-10" db="EMBL/GenBank/DDBJ databases">
        <title>Evaluation of Human, Veterinary and Environmental Mycobacterium chelonae Isolates by Core Genome Phylogenomic Analysis, Targeted Gene Comparison, and Anti-microbial Susceptibility Patterns: A Tale of Mistaken Identities.</title>
        <authorList>
            <person name="Fogelson S.B."/>
            <person name="Camus A.C."/>
            <person name="Lorenz W."/>
            <person name="Vasireddy R."/>
            <person name="Vasireddy S."/>
            <person name="Smith T."/>
            <person name="Brown-Elliott B.A."/>
            <person name="Wallace R.J.Jr."/>
            <person name="Hasan N.A."/>
            <person name="Reischl U."/>
            <person name="Sanchez S."/>
        </authorList>
    </citation>
    <scope>NUCLEOTIDE SEQUENCE [LARGE SCALE GENOMIC DNA]</scope>
    <source>
        <strain evidence="3 4">15515</strain>
    </source>
</reference>
<feature type="region of interest" description="Disordered" evidence="1">
    <location>
        <begin position="1"/>
        <end position="25"/>
    </location>
</feature>
<keyword evidence="2" id="KW-0812">Transmembrane</keyword>
<dbReference type="RefSeq" id="WP_070915593.1">
    <property type="nucleotide sequence ID" value="NZ_JBLLJU010000249.1"/>
</dbReference>
<evidence type="ECO:0000256" key="1">
    <source>
        <dbReference type="SAM" id="MobiDB-lite"/>
    </source>
</evidence>
<dbReference type="Proteomes" id="UP000180043">
    <property type="component" value="Unassembled WGS sequence"/>
</dbReference>
<feature type="transmembrane region" description="Helical" evidence="2">
    <location>
        <begin position="91"/>
        <end position="114"/>
    </location>
</feature>
<evidence type="ECO:0000313" key="4">
    <source>
        <dbReference type="Proteomes" id="UP000180043"/>
    </source>
</evidence>
<sequence>MTVPPQPPPEGEHPPQYPYGPYSYGPAGYPPPPGYPQYPPGYYPYRQAPPRPAGGAVVGMTFVGVFVFWVMTFGTFLVLENAMSGGFSPDTRAITLAIVMSVIGLGGGLGLTIWGRGWVRGLGIGFMIGWATVAIMTGFIVGCISMLEGLE</sequence>